<gene>
    <name evidence="3" type="ORF">RM190_22355</name>
</gene>
<feature type="transmembrane region" description="Helical" evidence="2">
    <location>
        <begin position="69"/>
        <end position="87"/>
    </location>
</feature>
<dbReference type="Proteomes" id="UP001251085">
    <property type="component" value="Unassembled WGS sequence"/>
</dbReference>
<reference evidence="4" key="1">
    <citation type="submission" date="2023-07" db="EMBL/GenBank/DDBJ databases">
        <title>Characterization of two Paracoccaceae strains isolated from Phycosphere and proposal of Xinfangfangia lacusdiani sp. nov.</title>
        <authorList>
            <person name="Deng Y."/>
            <person name="Zhang Y.Q."/>
        </authorList>
    </citation>
    <scope>NUCLEOTIDE SEQUENCE [LARGE SCALE GENOMIC DNA]</scope>
    <source>
        <strain evidence="4">CPCC 101403</strain>
    </source>
</reference>
<evidence type="ECO:0000313" key="3">
    <source>
        <dbReference type="EMBL" id="MDT1064617.1"/>
    </source>
</evidence>
<evidence type="ECO:0000256" key="1">
    <source>
        <dbReference type="SAM" id="MobiDB-lite"/>
    </source>
</evidence>
<evidence type="ECO:0008006" key="5">
    <source>
        <dbReference type="Google" id="ProtNLM"/>
    </source>
</evidence>
<feature type="compositionally biased region" description="Polar residues" evidence="1">
    <location>
        <begin position="194"/>
        <end position="203"/>
    </location>
</feature>
<keyword evidence="2" id="KW-0472">Membrane</keyword>
<name>A0ABU3EK41_9RHOB</name>
<feature type="transmembrane region" description="Helical" evidence="2">
    <location>
        <begin position="94"/>
        <end position="112"/>
    </location>
</feature>
<keyword evidence="2" id="KW-0812">Transmembrane</keyword>
<evidence type="ECO:0000313" key="4">
    <source>
        <dbReference type="Proteomes" id="UP001251085"/>
    </source>
</evidence>
<evidence type="ECO:0000256" key="2">
    <source>
        <dbReference type="SAM" id="Phobius"/>
    </source>
</evidence>
<feature type="transmembrane region" description="Helical" evidence="2">
    <location>
        <begin position="124"/>
        <end position="147"/>
    </location>
</feature>
<feature type="transmembrane region" description="Helical" evidence="2">
    <location>
        <begin position="12"/>
        <end position="34"/>
    </location>
</feature>
<accession>A0ABU3EK41</accession>
<sequence>MTARPTFTITEVLYGGICAAVFSGIVLAILSMLAGHPFWMPFNVTTQAIHGPEVRHIDAVDLPHTGLGLAIHLISCLFWAGIATVLLRLSHSTALAAVGTALLALLIDYGLLPVRLSPGWHLVLPFPSVIGGFAALGLGLWLGLWLAKSTRPLRSQKLNVPAPLQRSESVNTKSGPSELRHPGKLVIDQRQQRIDPTNQVTRDPNSRPDLNRKQPGGKS</sequence>
<comment type="caution">
    <text evidence="3">The sequence shown here is derived from an EMBL/GenBank/DDBJ whole genome shotgun (WGS) entry which is preliminary data.</text>
</comment>
<keyword evidence="2" id="KW-1133">Transmembrane helix</keyword>
<keyword evidence="4" id="KW-1185">Reference proteome</keyword>
<feature type="region of interest" description="Disordered" evidence="1">
    <location>
        <begin position="158"/>
        <end position="219"/>
    </location>
</feature>
<dbReference type="EMBL" id="JAVRQI010000027">
    <property type="protein sequence ID" value="MDT1064617.1"/>
    <property type="molecule type" value="Genomic_DNA"/>
</dbReference>
<proteinExistence type="predicted"/>
<feature type="compositionally biased region" description="Polar residues" evidence="1">
    <location>
        <begin position="166"/>
        <end position="175"/>
    </location>
</feature>
<organism evidence="3 4">
    <name type="scientific">Paracoccus broussonetiae</name>
    <dbReference type="NCBI Taxonomy" id="3075834"/>
    <lineage>
        <taxon>Bacteria</taxon>
        <taxon>Pseudomonadati</taxon>
        <taxon>Pseudomonadota</taxon>
        <taxon>Alphaproteobacteria</taxon>
        <taxon>Rhodobacterales</taxon>
        <taxon>Paracoccaceae</taxon>
        <taxon>Paracoccus</taxon>
    </lineage>
</organism>
<dbReference type="RefSeq" id="WP_311761702.1">
    <property type="nucleotide sequence ID" value="NZ_JAVRQI010000027.1"/>
</dbReference>
<protein>
    <recommendedName>
        <fullName evidence="5">DUF4383 domain-containing protein</fullName>
    </recommendedName>
</protein>